<reference evidence="19 20" key="1">
    <citation type="journal article" date="2014" name="Antonie Van Leeuwenhoek">
        <title>Hyphomonas beringensis sp. nov. and Hyphomonas chukchiensis sp. nov., isolated from surface seawater of the Bering Sea and Chukchi Sea.</title>
        <authorList>
            <person name="Li C."/>
            <person name="Lai Q."/>
            <person name="Li G."/>
            <person name="Dong C."/>
            <person name="Wang J."/>
            <person name="Liao Y."/>
            <person name="Shao Z."/>
        </authorList>
    </citation>
    <scope>NUCLEOTIDE SEQUENCE [LARGE SCALE GENOMIC DNA]</scope>
    <source>
        <strain evidence="19 20">VP2</strain>
    </source>
</reference>
<dbReference type="PATRIC" id="fig|1280952.3.peg.1828"/>
<dbReference type="GO" id="GO:0002939">
    <property type="term" value="P:tRNA N1-guanine methylation"/>
    <property type="evidence" value="ECO:0007669"/>
    <property type="project" value="TreeGrafter"/>
</dbReference>
<evidence type="ECO:0000256" key="7">
    <source>
        <dbReference type="ARBA" id="ARBA00022490"/>
    </source>
</evidence>
<sequence length="241" mass="26571">MFETTFITLFPEAFPGPLGVSILERARKEGIWDWETIQLREFGLGKHRNVDAPPTGGGAGMVLRPDVAAAALDSIVTTNKHLIYLSPRGKPFTQEMAREYAESPGLVMFCGRFEGLDQRVIETHGLEEVSMGDFVLAGGEVAAMALTEAVVRLLPGVAGNADSLSEESFENGLLEHDQYTLPRQWGPYGTPDVLLSGDHKRIAEWRLNSAKALTKQRRPDLYAAYSETHDIQAPETGDEHY</sequence>
<evidence type="ECO:0000256" key="12">
    <source>
        <dbReference type="ARBA" id="ARBA00029736"/>
    </source>
</evidence>
<keyword evidence="10 15" id="KW-0949">S-adenosyl-L-methionine</keyword>
<evidence type="ECO:0000256" key="2">
    <source>
        <dbReference type="ARBA" id="ARBA00004496"/>
    </source>
</evidence>
<comment type="function">
    <text evidence="1 15 17">Specifically methylates guanosine-37 in various tRNAs.</text>
</comment>
<keyword evidence="20" id="KW-1185">Reference proteome</keyword>
<dbReference type="AlphaFoldDB" id="A0A059FDC4"/>
<dbReference type="Gene3D" id="3.40.1280.10">
    <property type="match status" value="1"/>
</dbReference>
<comment type="caution">
    <text evidence="19">The sequence shown here is derived from an EMBL/GenBank/DDBJ whole genome shotgun (WGS) entry which is preliminary data.</text>
</comment>
<keyword evidence="8 15" id="KW-0489">Methyltransferase</keyword>
<evidence type="ECO:0000256" key="3">
    <source>
        <dbReference type="ARBA" id="ARBA00007630"/>
    </source>
</evidence>
<dbReference type="STRING" id="1280952.HJA_09164"/>
<dbReference type="SUPFAM" id="SSF75217">
    <property type="entry name" value="alpha/beta knot"/>
    <property type="match status" value="1"/>
</dbReference>
<dbReference type="RefSeq" id="WP_035581268.1">
    <property type="nucleotide sequence ID" value="NZ_ARYJ01000005.1"/>
</dbReference>
<comment type="similarity">
    <text evidence="3 15 17">Belongs to the RNA methyltransferase TrmD family.</text>
</comment>
<dbReference type="HAMAP" id="MF_00605">
    <property type="entry name" value="TrmD"/>
    <property type="match status" value="1"/>
</dbReference>
<evidence type="ECO:0000313" key="20">
    <source>
        <dbReference type="Proteomes" id="UP000024816"/>
    </source>
</evidence>
<evidence type="ECO:0000256" key="4">
    <source>
        <dbReference type="ARBA" id="ARBA00011738"/>
    </source>
</evidence>
<feature type="binding site" evidence="15 16">
    <location>
        <begin position="131"/>
        <end position="136"/>
    </location>
    <ligand>
        <name>S-adenosyl-L-methionine</name>
        <dbReference type="ChEBI" id="CHEBI:59789"/>
    </ligand>
</feature>
<evidence type="ECO:0000256" key="15">
    <source>
        <dbReference type="HAMAP-Rule" id="MF_00605"/>
    </source>
</evidence>
<organism evidence="19 20">
    <name type="scientific">Hyphomonas jannaschiana VP2</name>
    <dbReference type="NCBI Taxonomy" id="1280952"/>
    <lineage>
        <taxon>Bacteria</taxon>
        <taxon>Pseudomonadati</taxon>
        <taxon>Pseudomonadota</taxon>
        <taxon>Alphaproteobacteria</taxon>
        <taxon>Hyphomonadales</taxon>
        <taxon>Hyphomonadaceae</taxon>
        <taxon>Hyphomonas</taxon>
    </lineage>
</organism>
<dbReference type="PANTHER" id="PTHR46417:SF1">
    <property type="entry name" value="TRNA (GUANINE-N(1)-)-METHYLTRANSFERASE"/>
    <property type="match status" value="1"/>
</dbReference>
<evidence type="ECO:0000256" key="5">
    <source>
        <dbReference type="ARBA" id="ARBA00012807"/>
    </source>
</evidence>
<dbReference type="OrthoDB" id="9807416at2"/>
<comment type="subcellular location">
    <subcellularLocation>
        <location evidence="2 15 17">Cytoplasm</location>
    </subcellularLocation>
</comment>
<dbReference type="InterPro" id="IPR023148">
    <property type="entry name" value="tRNA_m1G_MeTrfase_C_sf"/>
</dbReference>
<dbReference type="PIRSF" id="PIRSF000386">
    <property type="entry name" value="tRNA_mtase"/>
    <property type="match status" value="1"/>
</dbReference>
<dbReference type="InterPro" id="IPR002649">
    <property type="entry name" value="tRNA_m1G_MeTrfase_TrmD"/>
</dbReference>
<dbReference type="eggNOG" id="COG0336">
    <property type="taxonomic scope" value="Bacteria"/>
</dbReference>
<dbReference type="Pfam" id="PF01746">
    <property type="entry name" value="tRNA_m1G_MT"/>
    <property type="match status" value="1"/>
</dbReference>
<feature type="binding site" evidence="15 16">
    <location>
        <position position="111"/>
    </location>
    <ligand>
        <name>S-adenosyl-L-methionine</name>
        <dbReference type="ChEBI" id="CHEBI:59789"/>
    </ligand>
</feature>
<evidence type="ECO:0000256" key="8">
    <source>
        <dbReference type="ARBA" id="ARBA00022603"/>
    </source>
</evidence>
<evidence type="ECO:0000256" key="13">
    <source>
        <dbReference type="ARBA" id="ARBA00033392"/>
    </source>
</evidence>
<keyword evidence="7 15" id="KW-0963">Cytoplasm</keyword>
<dbReference type="InterPro" id="IPR029028">
    <property type="entry name" value="Alpha/beta_knot_MTases"/>
</dbReference>
<comment type="catalytic activity">
    <reaction evidence="14 15 17">
        <text>guanosine(37) in tRNA + S-adenosyl-L-methionine = N(1)-methylguanosine(37) in tRNA + S-adenosyl-L-homocysteine + H(+)</text>
        <dbReference type="Rhea" id="RHEA:36899"/>
        <dbReference type="Rhea" id="RHEA-COMP:10145"/>
        <dbReference type="Rhea" id="RHEA-COMP:10147"/>
        <dbReference type="ChEBI" id="CHEBI:15378"/>
        <dbReference type="ChEBI" id="CHEBI:57856"/>
        <dbReference type="ChEBI" id="CHEBI:59789"/>
        <dbReference type="ChEBI" id="CHEBI:73542"/>
        <dbReference type="ChEBI" id="CHEBI:74269"/>
        <dbReference type="EC" id="2.1.1.228"/>
    </reaction>
</comment>
<evidence type="ECO:0000256" key="9">
    <source>
        <dbReference type="ARBA" id="ARBA00022679"/>
    </source>
</evidence>
<evidence type="ECO:0000256" key="14">
    <source>
        <dbReference type="ARBA" id="ARBA00047783"/>
    </source>
</evidence>
<evidence type="ECO:0000256" key="6">
    <source>
        <dbReference type="ARBA" id="ARBA00014679"/>
    </source>
</evidence>
<evidence type="ECO:0000256" key="11">
    <source>
        <dbReference type="ARBA" id="ARBA00022694"/>
    </source>
</evidence>
<comment type="subunit">
    <text evidence="4 15 17">Homodimer.</text>
</comment>
<dbReference type="InterPro" id="IPR016009">
    <property type="entry name" value="tRNA_MeTrfase_TRMD/TRM10"/>
</dbReference>
<dbReference type="GO" id="GO:0052906">
    <property type="term" value="F:tRNA (guanine(37)-N1)-methyltransferase activity"/>
    <property type="evidence" value="ECO:0007669"/>
    <property type="project" value="UniProtKB-UniRule"/>
</dbReference>
<proteinExistence type="inferred from homology"/>
<dbReference type="NCBIfam" id="NF000648">
    <property type="entry name" value="PRK00026.1"/>
    <property type="match status" value="1"/>
</dbReference>
<evidence type="ECO:0000259" key="18">
    <source>
        <dbReference type="Pfam" id="PF01746"/>
    </source>
</evidence>
<evidence type="ECO:0000256" key="17">
    <source>
        <dbReference type="RuleBase" id="RU003464"/>
    </source>
</evidence>
<dbReference type="EMBL" id="ARYJ01000005">
    <property type="protein sequence ID" value="KCZ88526.1"/>
    <property type="molecule type" value="Genomic_DNA"/>
</dbReference>
<dbReference type="InterPro" id="IPR029026">
    <property type="entry name" value="tRNA_m1G_MTases_N"/>
</dbReference>
<keyword evidence="11 15" id="KW-0819">tRNA processing</keyword>
<name>A0A059FDC4_9PROT</name>
<protein>
    <recommendedName>
        <fullName evidence="6 15">tRNA (guanine-N(1)-)-methyltransferase</fullName>
        <ecNumber evidence="5 15">2.1.1.228</ecNumber>
    </recommendedName>
    <alternativeName>
        <fullName evidence="12 15">M1G-methyltransferase</fullName>
    </alternativeName>
    <alternativeName>
        <fullName evidence="13 15">tRNA [GM37] methyltransferase</fullName>
    </alternativeName>
</protein>
<dbReference type="Gene3D" id="1.10.1270.20">
    <property type="entry name" value="tRNA(m1g37)methyltransferase, domain 2"/>
    <property type="match status" value="1"/>
</dbReference>
<evidence type="ECO:0000256" key="16">
    <source>
        <dbReference type="PIRSR" id="PIRSR000386-1"/>
    </source>
</evidence>
<evidence type="ECO:0000256" key="10">
    <source>
        <dbReference type="ARBA" id="ARBA00022691"/>
    </source>
</evidence>
<dbReference type="NCBIfam" id="TIGR00088">
    <property type="entry name" value="trmD"/>
    <property type="match status" value="1"/>
</dbReference>
<dbReference type="Proteomes" id="UP000024816">
    <property type="component" value="Unassembled WGS sequence"/>
</dbReference>
<evidence type="ECO:0000256" key="1">
    <source>
        <dbReference type="ARBA" id="ARBA00002634"/>
    </source>
</evidence>
<accession>A0A059FDC4</accession>
<dbReference type="GO" id="GO:0005829">
    <property type="term" value="C:cytosol"/>
    <property type="evidence" value="ECO:0007669"/>
    <property type="project" value="TreeGrafter"/>
</dbReference>
<dbReference type="PANTHER" id="PTHR46417">
    <property type="entry name" value="TRNA (GUANINE-N(1)-)-METHYLTRANSFERASE"/>
    <property type="match status" value="1"/>
</dbReference>
<keyword evidence="9 15" id="KW-0808">Transferase</keyword>
<dbReference type="EC" id="2.1.1.228" evidence="5 15"/>
<gene>
    <name evidence="15" type="primary">trmD</name>
    <name evidence="19" type="ORF">HJA_09164</name>
</gene>
<evidence type="ECO:0000313" key="19">
    <source>
        <dbReference type="EMBL" id="KCZ88526.1"/>
    </source>
</evidence>
<feature type="domain" description="tRNA methyltransferase TRMD/TRM10-type" evidence="18">
    <location>
        <begin position="5"/>
        <end position="223"/>
    </location>
</feature>